<dbReference type="EMBL" id="PKPP01003528">
    <property type="protein sequence ID" value="PWA68981.1"/>
    <property type="molecule type" value="Genomic_DNA"/>
</dbReference>
<keyword evidence="6" id="KW-1185">Reference proteome</keyword>
<dbReference type="Pfam" id="PF01419">
    <property type="entry name" value="Jacalin"/>
    <property type="match status" value="1"/>
</dbReference>
<evidence type="ECO:0000259" key="4">
    <source>
        <dbReference type="PROSITE" id="PS51752"/>
    </source>
</evidence>
<protein>
    <submittedName>
        <fullName evidence="5">Agglutinin</fullName>
    </submittedName>
</protein>
<dbReference type="AlphaFoldDB" id="A0A2U1N653"/>
<dbReference type="InterPro" id="IPR036404">
    <property type="entry name" value="Jacalin-like_lectin_dom_sf"/>
</dbReference>
<evidence type="ECO:0000256" key="3">
    <source>
        <dbReference type="SAM" id="SignalP"/>
    </source>
</evidence>
<evidence type="ECO:0000256" key="1">
    <source>
        <dbReference type="ARBA" id="ARBA00006568"/>
    </source>
</evidence>
<dbReference type="PANTHER" id="PTHR46506">
    <property type="entry name" value="OS05G0143600 PROTEIN"/>
    <property type="match status" value="1"/>
</dbReference>
<feature type="domain" description="Jacalin-type lectin" evidence="4">
    <location>
        <begin position="40"/>
        <end position="185"/>
    </location>
</feature>
<dbReference type="Gene3D" id="2.100.10.30">
    <property type="entry name" value="Jacalin-like lectin domain"/>
    <property type="match status" value="1"/>
</dbReference>
<comment type="similarity">
    <text evidence="1">Belongs to the jacalin lectin family.</text>
</comment>
<dbReference type="PROSITE" id="PS51752">
    <property type="entry name" value="JACALIN_LECTIN"/>
    <property type="match status" value="1"/>
</dbReference>
<reference evidence="5 6" key="1">
    <citation type="journal article" date="2018" name="Mol. Plant">
        <title>The genome of Artemisia annua provides insight into the evolution of Asteraceae family and artemisinin biosynthesis.</title>
        <authorList>
            <person name="Shen Q."/>
            <person name="Zhang L."/>
            <person name="Liao Z."/>
            <person name="Wang S."/>
            <person name="Yan T."/>
            <person name="Shi P."/>
            <person name="Liu M."/>
            <person name="Fu X."/>
            <person name="Pan Q."/>
            <person name="Wang Y."/>
            <person name="Lv Z."/>
            <person name="Lu X."/>
            <person name="Zhang F."/>
            <person name="Jiang W."/>
            <person name="Ma Y."/>
            <person name="Chen M."/>
            <person name="Hao X."/>
            <person name="Li L."/>
            <person name="Tang Y."/>
            <person name="Lv G."/>
            <person name="Zhou Y."/>
            <person name="Sun X."/>
            <person name="Brodelius P.E."/>
            <person name="Rose J.K.C."/>
            <person name="Tang K."/>
        </authorList>
    </citation>
    <scope>NUCLEOTIDE SEQUENCE [LARGE SCALE GENOMIC DNA]</scope>
    <source>
        <strain evidence="6">cv. Huhao1</strain>
        <tissue evidence="5">Leaf</tissue>
    </source>
</reference>
<organism evidence="5 6">
    <name type="scientific">Artemisia annua</name>
    <name type="common">Sweet wormwood</name>
    <dbReference type="NCBI Taxonomy" id="35608"/>
    <lineage>
        <taxon>Eukaryota</taxon>
        <taxon>Viridiplantae</taxon>
        <taxon>Streptophyta</taxon>
        <taxon>Embryophyta</taxon>
        <taxon>Tracheophyta</taxon>
        <taxon>Spermatophyta</taxon>
        <taxon>Magnoliopsida</taxon>
        <taxon>eudicotyledons</taxon>
        <taxon>Gunneridae</taxon>
        <taxon>Pentapetalae</taxon>
        <taxon>asterids</taxon>
        <taxon>campanulids</taxon>
        <taxon>Asterales</taxon>
        <taxon>Asteraceae</taxon>
        <taxon>Asteroideae</taxon>
        <taxon>Anthemideae</taxon>
        <taxon>Artemisiinae</taxon>
        <taxon>Artemisia</taxon>
    </lineage>
</organism>
<gene>
    <name evidence="5" type="ORF">CTI12_AA301350</name>
</gene>
<name>A0A2U1N653_ARTAN</name>
<keyword evidence="2" id="KW-0430">Lectin</keyword>
<evidence type="ECO:0000313" key="5">
    <source>
        <dbReference type="EMBL" id="PWA68981.1"/>
    </source>
</evidence>
<comment type="caution">
    <text evidence="5">The sequence shown here is derived from an EMBL/GenBank/DDBJ whole genome shotgun (WGS) entry which is preliminary data.</text>
</comment>
<dbReference type="SUPFAM" id="SSF51101">
    <property type="entry name" value="Mannose-binding lectins"/>
    <property type="match status" value="1"/>
</dbReference>
<dbReference type="OrthoDB" id="581739at2759"/>
<dbReference type="Proteomes" id="UP000245207">
    <property type="component" value="Unassembled WGS sequence"/>
</dbReference>
<dbReference type="SMART" id="SM00915">
    <property type="entry name" value="Jacalin"/>
    <property type="match status" value="1"/>
</dbReference>
<proteinExistence type="inferred from homology"/>
<dbReference type="GO" id="GO:0030246">
    <property type="term" value="F:carbohydrate binding"/>
    <property type="evidence" value="ECO:0007669"/>
    <property type="project" value="UniProtKB-KW"/>
</dbReference>
<accession>A0A2U1N653</accession>
<dbReference type="CDD" id="cd09612">
    <property type="entry name" value="Jacalin"/>
    <property type="match status" value="1"/>
</dbReference>
<dbReference type="STRING" id="35608.A0A2U1N653"/>
<feature type="signal peptide" evidence="3">
    <location>
        <begin position="1"/>
        <end position="17"/>
    </location>
</feature>
<keyword evidence="3" id="KW-0732">Signal</keyword>
<dbReference type="InterPro" id="IPR033734">
    <property type="entry name" value="Jacalin-like_lectin_dom_plant"/>
</dbReference>
<dbReference type="InterPro" id="IPR001229">
    <property type="entry name" value="Jacalin-like_lectin_dom"/>
</dbReference>
<evidence type="ECO:0000256" key="2">
    <source>
        <dbReference type="ARBA" id="ARBA00022734"/>
    </source>
</evidence>
<feature type="chain" id="PRO_5015643122" evidence="3">
    <location>
        <begin position="18"/>
        <end position="187"/>
    </location>
</feature>
<evidence type="ECO:0000313" key="6">
    <source>
        <dbReference type="Proteomes" id="UP000245207"/>
    </source>
</evidence>
<sequence>MACHGKIFALWITNCTALNVMAYLTQSHNSSCIHTKGSHDIKVGGWGGTGGLEPWTFTIPNDCKLSKIRISYNECVYSIQFTYLNPQGRQVNSPVYGTDWEDAKIEILPLGIGNTLTGVSGTYGQYEDLTVITSLSFRVGGKVYGPYGRNCGSTAFSLPVVKGKITGFFGNSGDYLDNLGVILAPAY</sequence>